<dbReference type="InterPro" id="IPR007759">
    <property type="entry name" value="Asxl_HARE-HTH"/>
</dbReference>
<organism evidence="3 4">
    <name type="scientific">Candidatus Kuenenbacteria bacterium CG08_land_8_20_14_0_20_37_23</name>
    <dbReference type="NCBI Taxonomy" id="1974617"/>
    <lineage>
        <taxon>Bacteria</taxon>
        <taxon>Candidatus Kueneniibacteriota</taxon>
    </lineage>
</organism>
<dbReference type="GO" id="GO:0003700">
    <property type="term" value="F:DNA-binding transcription factor activity"/>
    <property type="evidence" value="ECO:0007669"/>
    <property type="project" value="InterPro"/>
</dbReference>
<dbReference type="InterPro" id="IPR013324">
    <property type="entry name" value="RNA_pol_sigma_r3/r4-like"/>
</dbReference>
<reference evidence="4" key="1">
    <citation type="submission" date="2017-09" db="EMBL/GenBank/DDBJ databases">
        <title>Depth-based differentiation of microbial function through sediment-hosted aquifers and enrichment of novel symbionts in the deep terrestrial subsurface.</title>
        <authorList>
            <person name="Probst A.J."/>
            <person name="Ladd B."/>
            <person name="Jarett J.K."/>
            <person name="Geller-Mcgrath D.E."/>
            <person name="Sieber C.M.K."/>
            <person name="Emerson J.B."/>
            <person name="Anantharaman K."/>
            <person name="Thomas B.C."/>
            <person name="Malmstrom R."/>
            <person name="Stieglmeier M."/>
            <person name="Klingl A."/>
            <person name="Woyke T."/>
            <person name="Ryan C.M."/>
            <person name="Banfield J.F."/>
        </authorList>
    </citation>
    <scope>NUCLEOTIDE SEQUENCE [LARGE SCALE GENOMIC DNA]</scope>
</reference>
<evidence type="ECO:0000313" key="4">
    <source>
        <dbReference type="Proteomes" id="UP000230586"/>
    </source>
</evidence>
<sequence length="373" mass="43371">MTNILDKVIESQDEKIKSNLNLSELVNFLLQNLTQRERDILIARFGLKLAENSTLDAIGKQFNITRERVRQIEKSALTKARATVGCQEKLAGLISLVTKNLSAHGNLRLENSLFNDLLETSENEQVDKNALLFILRNFLNDHFEPLDIIYTDSAWKLKNKSHVYFDYFVGHIKDILNKHSNPLHLDDIIGEIKSKVDIEKIKKLESEVGDISKTIHSYLEISRHFKKNIFDKWGITNWRSISPKRMRDKIYLILKKDNKPLHYKRITERINEERFDKKIAYAPTIHNELILDKRFVLIGRGIYALIEWGYKPGSISEVIKDIMTAKDESLSREEIIKEVLQRRMVKEGSINLALLDKNTYLKLEDGRFALLAK</sequence>
<keyword evidence="1" id="KW-0804">Transcription</keyword>
<dbReference type="EMBL" id="PEXX01000046">
    <property type="protein sequence ID" value="PIU10478.1"/>
    <property type="molecule type" value="Genomic_DNA"/>
</dbReference>
<dbReference type="InterPro" id="IPR007630">
    <property type="entry name" value="RNA_pol_sigma70_r4"/>
</dbReference>
<comment type="caution">
    <text evidence="3">The sequence shown here is derived from an EMBL/GenBank/DDBJ whole genome shotgun (WGS) entry which is preliminary data.</text>
</comment>
<evidence type="ECO:0000259" key="2">
    <source>
        <dbReference type="PROSITE" id="PS51913"/>
    </source>
</evidence>
<dbReference type="InterPro" id="IPR050239">
    <property type="entry name" value="Sigma-70_RNA_pol_init_factors"/>
</dbReference>
<feature type="domain" description="HTH HARE-type" evidence="2">
    <location>
        <begin position="244"/>
        <end position="308"/>
    </location>
</feature>
<dbReference type="PANTHER" id="PTHR30603:SF60">
    <property type="entry name" value="RNA POLYMERASE SIGMA FACTOR RPOD"/>
    <property type="match status" value="1"/>
</dbReference>
<dbReference type="Gene3D" id="1.10.10.1250">
    <property type="entry name" value="RNA polymerase, subunit delta, N-terminal domain"/>
    <property type="match status" value="1"/>
</dbReference>
<proteinExistence type="predicted"/>
<name>A0A2M6XS60_9BACT</name>
<dbReference type="SUPFAM" id="SSF88659">
    <property type="entry name" value="Sigma3 and sigma4 domains of RNA polymerase sigma factors"/>
    <property type="match status" value="1"/>
</dbReference>
<dbReference type="Proteomes" id="UP000230586">
    <property type="component" value="Unassembled WGS sequence"/>
</dbReference>
<dbReference type="CDD" id="cd06171">
    <property type="entry name" value="Sigma70_r4"/>
    <property type="match status" value="1"/>
</dbReference>
<gene>
    <name evidence="3" type="ORF">COT27_02720</name>
</gene>
<accession>A0A2M6XS60</accession>
<dbReference type="InterPro" id="IPR038087">
    <property type="entry name" value="RNAP_delta_N_dom_sf"/>
</dbReference>
<dbReference type="PRINTS" id="PR00046">
    <property type="entry name" value="SIGMA70FCT"/>
</dbReference>
<protein>
    <recommendedName>
        <fullName evidence="2">HTH HARE-type domain-containing protein</fullName>
    </recommendedName>
</protein>
<dbReference type="GO" id="GO:0006352">
    <property type="term" value="P:DNA-templated transcription initiation"/>
    <property type="evidence" value="ECO:0007669"/>
    <property type="project" value="InterPro"/>
</dbReference>
<dbReference type="Pfam" id="PF04545">
    <property type="entry name" value="Sigma70_r4"/>
    <property type="match status" value="1"/>
</dbReference>
<dbReference type="PANTHER" id="PTHR30603">
    <property type="entry name" value="RNA POLYMERASE SIGMA FACTOR RPO"/>
    <property type="match status" value="1"/>
</dbReference>
<dbReference type="InterPro" id="IPR036388">
    <property type="entry name" value="WH-like_DNA-bd_sf"/>
</dbReference>
<dbReference type="Gene3D" id="1.10.10.10">
    <property type="entry name" value="Winged helix-like DNA-binding domain superfamily/Winged helix DNA-binding domain"/>
    <property type="match status" value="1"/>
</dbReference>
<dbReference type="InterPro" id="IPR000943">
    <property type="entry name" value="RNA_pol_sigma70"/>
</dbReference>
<evidence type="ECO:0000313" key="3">
    <source>
        <dbReference type="EMBL" id="PIU10478.1"/>
    </source>
</evidence>
<evidence type="ECO:0000256" key="1">
    <source>
        <dbReference type="ARBA" id="ARBA00023163"/>
    </source>
</evidence>
<dbReference type="PROSITE" id="PS51913">
    <property type="entry name" value="HTH_HARE"/>
    <property type="match status" value="1"/>
</dbReference>
<dbReference type="AlphaFoldDB" id="A0A2M6XS60"/>